<evidence type="ECO:0000313" key="3">
    <source>
        <dbReference type="EMBL" id="TWB63816.1"/>
    </source>
</evidence>
<sequence>MTETPEFRISRRFAASPCLLWSAYTEPERLRLWWGPKGFTWVRGDLDLRPGGTFFYGMRPPAEAGDFTMWGKWTFRDITAPTPSTPGLMSFLVSFTDAGGTPVRHPMSPTWPLEMLSTTAFIADEGGTRLDCTAVPINATAEEKATFAAGAESMRQGWNGTLSQLDDYLARAQAADVQPATPQ</sequence>
<feature type="domain" description="Activator of Hsp90 ATPase homologue 1/2-like C-terminal" evidence="2">
    <location>
        <begin position="15"/>
        <end position="169"/>
    </location>
</feature>
<dbReference type="Proteomes" id="UP000318050">
    <property type="component" value="Unassembled WGS sequence"/>
</dbReference>
<evidence type="ECO:0000259" key="2">
    <source>
        <dbReference type="Pfam" id="PF08327"/>
    </source>
</evidence>
<dbReference type="CDD" id="cd07814">
    <property type="entry name" value="SRPBCC_CalC_Aha1-like"/>
    <property type="match status" value="1"/>
</dbReference>
<dbReference type="OrthoDB" id="9805228at2"/>
<dbReference type="InterPro" id="IPR023393">
    <property type="entry name" value="START-like_dom_sf"/>
</dbReference>
<dbReference type="EMBL" id="VITT01000003">
    <property type="protein sequence ID" value="TWB63816.1"/>
    <property type="molecule type" value="Genomic_DNA"/>
</dbReference>
<proteinExistence type="inferred from homology"/>
<evidence type="ECO:0000256" key="1">
    <source>
        <dbReference type="ARBA" id="ARBA00006817"/>
    </source>
</evidence>
<dbReference type="Pfam" id="PF08327">
    <property type="entry name" value="AHSA1"/>
    <property type="match status" value="1"/>
</dbReference>
<protein>
    <submittedName>
        <fullName evidence="3">Uncharacterized protein YndB with AHSA1/START domain</fullName>
    </submittedName>
</protein>
<comment type="similarity">
    <text evidence="1">Belongs to the AHA1 family.</text>
</comment>
<comment type="caution">
    <text evidence="3">The sequence shown here is derived from an EMBL/GenBank/DDBJ whole genome shotgun (WGS) entry which is preliminary data.</text>
</comment>
<dbReference type="SUPFAM" id="SSF55961">
    <property type="entry name" value="Bet v1-like"/>
    <property type="match status" value="1"/>
</dbReference>
<reference evidence="3 4" key="1">
    <citation type="submission" date="2019-06" db="EMBL/GenBank/DDBJ databases">
        <title>Genomic Encyclopedia of Type Strains, Phase IV (KMG-V): Genome sequencing to study the core and pangenomes of soil and plant-associated prokaryotes.</title>
        <authorList>
            <person name="Whitman W."/>
        </authorList>
    </citation>
    <scope>NUCLEOTIDE SEQUENCE [LARGE SCALE GENOMIC DNA]</scope>
    <source>
        <strain evidence="3 4">BR 11140</strain>
    </source>
</reference>
<gene>
    <name evidence="3" type="ORF">FBZ92_103309</name>
</gene>
<name>A0A560IY29_9PROT</name>
<organism evidence="3 4">
    <name type="scientific">Nitrospirillum amazonense</name>
    <dbReference type="NCBI Taxonomy" id="28077"/>
    <lineage>
        <taxon>Bacteria</taxon>
        <taxon>Pseudomonadati</taxon>
        <taxon>Pseudomonadota</taxon>
        <taxon>Alphaproteobacteria</taxon>
        <taxon>Rhodospirillales</taxon>
        <taxon>Azospirillaceae</taxon>
        <taxon>Nitrospirillum</taxon>
    </lineage>
</organism>
<dbReference type="AlphaFoldDB" id="A0A560IY29"/>
<dbReference type="Gene3D" id="3.30.530.20">
    <property type="match status" value="1"/>
</dbReference>
<evidence type="ECO:0000313" key="4">
    <source>
        <dbReference type="Proteomes" id="UP000318050"/>
    </source>
</evidence>
<dbReference type="InterPro" id="IPR013538">
    <property type="entry name" value="ASHA1/2-like_C"/>
</dbReference>
<accession>A0A560IY29</accession>